<evidence type="ECO:0000259" key="4">
    <source>
        <dbReference type="PROSITE" id="PS50013"/>
    </source>
</evidence>
<evidence type="ECO:0000313" key="7">
    <source>
        <dbReference type="WBParaSite" id="TCLT_0000890501-mRNA-1"/>
    </source>
</evidence>
<sequence length="244" mass="28401">MTEEEKEVDKAEKFVVEEVLGERYNRRKRVKEYLLKWKGYSDAENTWEPETNLDCDELIAEYQTKQTESWSKQRTELWQNLLDSTGCSAESKSWKSSFSYHKNCAENSGSVSKKSQDSHASSPVSVSSPTQLSCSSCSLKRETSFVSTSSESEDGEENRMRRMRPPPGQSGIEKGWIPELIVTACRPEGDFPLTYIVKYRHKKKFERIPNTICAKYWPQVSCQHLIYLRYLYEKLEKENTKIIF</sequence>
<keyword evidence="2" id="KW-0539">Nucleus</keyword>
<dbReference type="Proteomes" id="UP000276776">
    <property type="component" value="Unassembled WGS sequence"/>
</dbReference>
<organism evidence="7">
    <name type="scientific">Thelazia callipaeda</name>
    <name type="common">Oriental eyeworm</name>
    <name type="synonym">Parasitic nematode</name>
    <dbReference type="NCBI Taxonomy" id="103827"/>
    <lineage>
        <taxon>Eukaryota</taxon>
        <taxon>Metazoa</taxon>
        <taxon>Ecdysozoa</taxon>
        <taxon>Nematoda</taxon>
        <taxon>Chromadorea</taxon>
        <taxon>Rhabditida</taxon>
        <taxon>Spirurina</taxon>
        <taxon>Spiruromorpha</taxon>
        <taxon>Thelazioidea</taxon>
        <taxon>Thelaziidae</taxon>
        <taxon>Thelazia</taxon>
    </lineage>
</organism>
<evidence type="ECO:0000313" key="6">
    <source>
        <dbReference type="Proteomes" id="UP000276776"/>
    </source>
</evidence>
<evidence type="ECO:0000313" key="5">
    <source>
        <dbReference type="EMBL" id="VDN06482.1"/>
    </source>
</evidence>
<comment type="subcellular location">
    <subcellularLocation>
        <location evidence="1">Nucleus</location>
    </subcellularLocation>
</comment>
<name>A0A0N5D770_THECL</name>
<evidence type="ECO:0000256" key="3">
    <source>
        <dbReference type="SAM" id="MobiDB-lite"/>
    </source>
</evidence>
<reference evidence="7" key="1">
    <citation type="submission" date="2017-02" db="UniProtKB">
        <authorList>
            <consortium name="WormBaseParasite"/>
        </authorList>
    </citation>
    <scope>IDENTIFICATION</scope>
</reference>
<dbReference type="GO" id="GO:0005634">
    <property type="term" value="C:nucleus"/>
    <property type="evidence" value="ECO:0007669"/>
    <property type="project" value="UniProtKB-SubCell"/>
</dbReference>
<feature type="domain" description="Chromo" evidence="4">
    <location>
        <begin position="14"/>
        <end position="74"/>
    </location>
</feature>
<gene>
    <name evidence="5" type="ORF">TCLT_LOCUS8894</name>
</gene>
<dbReference type="PANTHER" id="PTHR22812">
    <property type="entry name" value="CHROMOBOX PROTEIN"/>
    <property type="match status" value="1"/>
</dbReference>
<dbReference type="PROSITE" id="PS00598">
    <property type="entry name" value="CHROMO_1"/>
    <property type="match status" value="1"/>
</dbReference>
<dbReference type="PRINTS" id="PR00504">
    <property type="entry name" value="CHROMODOMAIN"/>
</dbReference>
<feature type="compositionally biased region" description="Low complexity" evidence="3">
    <location>
        <begin position="121"/>
        <end position="132"/>
    </location>
</feature>
<evidence type="ECO:0000256" key="1">
    <source>
        <dbReference type="ARBA" id="ARBA00004123"/>
    </source>
</evidence>
<feature type="region of interest" description="Disordered" evidence="3">
    <location>
        <begin position="109"/>
        <end position="132"/>
    </location>
</feature>
<keyword evidence="6" id="KW-1185">Reference proteome</keyword>
<dbReference type="PROSITE" id="PS50013">
    <property type="entry name" value="CHROMO_2"/>
    <property type="match status" value="1"/>
</dbReference>
<dbReference type="AlphaFoldDB" id="A0A0N5D770"/>
<dbReference type="InterPro" id="IPR016197">
    <property type="entry name" value="Chromo-like_dom_sf"/>
</dbReference>
<dbReference type="InterPro" id="IPR023779">
    <property type="entry name" value="Chromodomain_CS"/>
</dbReference>
<reference evidence="5 6" key="2">
    <citation type="submission" date="2018-11" db="EMBL/GenBank/DDBJ databases">
        <authorList>
            <consortium name="Pathogen Informatics"/>
        </authorList>
    </citation>
    <scope>NUCLEOTIDE SEQUENCE [LARGE SCALE GENOMIC DNA]</scope>
</reference>
<dbReference type="OrthoDB" id="5843976at2759"/>
<proteinExistence type="predicted"/>
<dbReference type="SUPFAM" id="SSF54160">
    <property type="entry name" value="Chromo domain-like"/>
    <property type="match status" value="2"/>
</dbReference>
<dbReference type="OMA" id="LWQNLMG"/>
<evidence type="ECO:0000256" key="2">
    <source>
        <dbReference type="ARBA" id="ARBA00023242"/>
    </source>
</evidence>
<dbReference type="SMART" id="SM00298">
    <property type="entry name" value="CHROMO"/>
    <property type="match status" value="1"/>
</dbReference>
<dbReference type="InterPro" id="IPR000953">
    <property type="entry name" value="Chromo/chromo_shadow_dom"/>
</dbReference>
<dbReference type="Gene3D" id="2.40.50.40">
    <property type="match status" value="2"/>
</dbReference>
<dbReference type="WBParaSite" id="TCLT_0000890501-mRNA-1">
    <property type="protein sequence ID" value="TCLT_0000890501-mRNA-1"/>
    <property type="gene ID" value="TCLT_0000890501"/>
</dbReference>
<dbReference type="InterPro" id="IPR017984">
    <property type="entry name" value="Chromo_dom_subgr"/>
</dbReference>
<feature type="region of interest" description="Disordered" evidence="3">
    <location>
        <begin position="145"/>
        <end position="170"/>
    </location>
</feature>
<dbReference type="STRING" id="103827.A0A0N5D770"/>
<dbReference type="InterPro" id="IPR023780">
    <property type="entry name" value="Chromo_domain"/>
</dbReference>
<dbReference type="InterPro" id="IPR051219">
    <property type="entry name" value="Heterochromatin_chromo-domain"/>
</dbReference>
<accession>A0A0N5D770</accession>
<dbReference type="Pfam" id="PF00385">
    <property type="entry name" value="Chromo"/>
    <property type="match status" value="1"/>
</dbReference>
<dbReference type="EMBL" id="UYYF01004698">
    <property type="protein sequence ID" value="VDN06482.1"/>
    <property type="molecule type" value="Genomic_DNA"/>
</dbReference>
<protein>
    <submittedName>
        <fullName evidence="7">Chromo domain-containing protein</fullName>
    </submittedName>
</protein>